<gene>
    <name evidence="1" type="ORF">GSONMT00051732001</name>
</gene>
<evidence type="ECO:0008006" key="3">
    <source>
        <dbReference type="Google" id="ProtNLM"/>
    </source>
</evidence>
<dbReference type="Proteomes" id="UP000193380">
    <property type="component" value="Unassembled WGS sequence"/>
</dbReference>
<proteinExistence type="predicted"/>
<sequence>MQLKHLISNPISTHTWTLCLYWDRHHIKCTMLHLKLPVVVLILVSSSVDPPCPSAIMKFSLVAALVVVLAIGCESGSLVKRDIPAEIETLTKYFQDAIETVKSHELISQAQGYLEEGKTQITPLTDKIQEHAEKIQEQMKPFVSDIEKQVRPMADNLQAQFMPLVDKMQAQFKPLADDLQAQMEQLFQTVVDQTKALLPPQSS</sequence>
<dbReference type="AlphaFoldDB" id="A0A060XA94"/>
<accession>A0A060XA94</accession>
<reference evidence="1" key="1">
    <citation type="journal article" date="2014" name="Nat. Commun.">
        <title>The rainbow trout genome provides novel insights into evolution after whole-genome duplication in vertebrates.</title>
        <authorList>
            <person name="Berthelot C."/>
            <person name="Brunet F."/>
            <person name="Chalopin D."/>
            <person name="Juanchich A."/>
            <person name="Bernard M."/>
            <person name="Noel B."/>
            <person name="Bento P."/>
            <person name="Da Silva C."/>
            <person name="Labadie K."/>
            <person name="Alberti A."/>
            <person name="Aury J.M."/>
            <person name="Louis A."/>
            <person name="Dehais P."/>
            <person name="Bardou P."/>
            <person name="Montfort J."/>
            <person name="Klopp C."/>
            <person name="Cabau C."/>
            <person name="Gaspin C."/>
            <person name="Thorgaard G.H."/>
            <person name="Boussaha M."/>
            <person name="Quillet E."/>
            <person name="Guyomard R."/>
            <person name="Galiana D."/>
            <person name="Bobe J."/>
            <person name="Volff J.N."/>
            <person name="Genet C."/>
            <person name="Wincker P."/>
            <person name="Jaillon O."/>
            <person name="Roest Crollius H."/>
            <person name="Guiguen Y."/>
        </authorList>
    </citation>
    <scope>NUCLEOTIDE SEQUENCE [LARGE SCALE GENOMIC DNA]</scope>
</reference>
<dbReference type="GO" id="GO:0042157">
    <property type="term" value="P:lipoprotein metabolic process"/>
    <property type="evidence" value="ECO:0007669"/>
    <property type="project" value="InterPro"/>
</dbReference>
<protein>
    <recommendedName>
        <fullName evidence="3">Apolipoprotein A-IV</fullName>
    </recommendedName>
</protein>
<name>A0A060XA94_ONCMY</name>
<evidence type="ECO:0000313" key="1">
    <source>
        <dbReference type="EMBL" id="CDQ73735.1"/>
    </source>
</evidence>
<reference evidence="1" key="2">
    <citation type="submission" date="2014-03" db="EMBL/GenBank/DDBJ databases">
        <authorList>
            <person name="Genoscope - CEA"/>
        </authorList>
    </citation>
    <scope>NUCLEOTIDE SEQUENCE</scope>
</reference>
<dbReference type="InterPro" id="IPR006801">
    <property type="entry name" value="ApoA-II"/>
</dbReference>
<dbReference type="PaxDb" id="8022-A0A060XA94"/>
<dbReference type="GO" id="GO:0005576">
    <property type="term" value="C:extracellular region"/>
    <property type="evidence" value="ECO:0007669"/>
    <property type="project" value="InterPro"/>
</dbReference>
<dbReference type="EMBL" id="FR904924">
    <property type="protein sequence ID" value="CDQ73735.1"/>
    <property type="molecule type" value="Genomic_DNA"/>
</dbReference>
<dbReference type="SUPFAM" id="SSF58113">
    <property type="entry name" value="Apolipoprotein A-I"/>
    <property type="match status" value="1"/>
</dbReference>
<dbReference type="Pfam" id="PF04711">
    <property type="entry name" value="ApoA-II"/>
    <property type="match status" value="1"/>
</dbReference>
<dbReference type="Gene3D" id="6.10.250.100">
    <property type="match status" value="2"/>
</dbReference>
<dbReference type="GO" id="GO:0006869">
    <property type="term" value="P:lipid transport"/>
    <property type="evidence" value="ECO:0007669"/>
    <property type="project" value="InterPro"/>
</dbReference>
<organism evidence="1 2">
    <name type="scientific">Oncorhynchus mykiss</name>
    <name type="common">Rainbow trout</name>
    <name type="synonym">Salmo gairdneri</name>
    <dbReference type="NCBI Taxonomy" id="8022"/>
    <lineage>
        <taxon>Eukaryota</taxon>
        <taxon>Metazoa</taxon>
        <taxon>Chordata</taxon>
        <taxon>Craniata</taxon>
        <taxon>Vertebrata</taxon>
        <taxon>Euteleostomi</taxon>
        <taxon>Actinopterygii</taxon>
        <taxon>Neopterygii</taxon>
        <taxon>Teleostei</taxon>
        <taxon>Protacanthopterygii</taxon>
        <taxon>Salmoniformes</taxon>
        <taxon>Salmonidae</taxon>
        <taxon>Salmoninae</taxon>
        <taxon>Oncorhynchus</taxon>
    </lineage>
</organism>
<evidence type="ECO:0000313" key="2">
    <source>
        <dbReference type="Proteomes" id="UP000193380"/>
    </source>
</evidence>
<dbReference type="GO" id="GO:0008289">
    <property type="term" value="F:lipid binding"/>
    <property type="evidence" value="ECO:0007669"/>
    <property type="project" value="InterPro"/>
</dbReference>